<dbReference type="GO" id="GO:0006261">
    <property type="term" value="P:DNA-templated DNA replication"/>
    <property type="evidence" value="ECO:0007669"/>
    <property type="project" value="InterPro"/>
</dbReference>
<feature type="domain" description="DNA-directed DNA polymerase family A palm" evidence="3">
    <location>
        <begin position="400"/>
        <end position="598"/>
    </location>
</feature>
<dbReference type="InterPro" id="IPR002298">
    <property type="entry name" value="DNA_polymerase_A"/>
</dbReference>
<dbReference type="GO" id="GO:0006302">
    <property type="term" value="P:double-strand break repair"/>
    <property type="evidence" value="ECO:0007669"/>
    <property type="project" value="TreeGrafter"/>
</dbReference>
<dbReference type="Gene3D" id="3.30.420.10">
    <property type="entry name" value="Ribonuclease H-like superfamily/Ribonuclease H"/>
    <property type="match status" value="1"/>
</dbReference>
<gene>
    <name evidence="4" type="ORF">UFOVP1_33</name>
</gene>
<dbReference type="SUPFAM" id="SSF56672">
    <property type="entry name" value="DNA/RNA polymerases"/>
    <property type="match status" value="1"/>
</dbReference>
<keyword evidence="4" id="KW-0378">Hydrolase</keyword>
<dbReference type="Gene3D" id="1.10.150.20">
    <property type="entry name" value="5' to 3' exonuclease, C-terminal subdomain"/>
    <property type="match status" value="1"/>
</dbReference>
<dbReference type="InterPro" id="IPR043502">
    <property type="entry name" value="DNA/RNA_pol_sf"/>
</dbReference>
<keyword evidence="2" id="KW-1194">Viral DNA replication</keyword>
<dbReference type="GO" id="GO:0003677">
    <property type="term" value="F:DNA binding"/>
    <property type="evidence" value="ECO:0007669"/>
    <property type="project" value="InterPro"/>
</dbReference>
<organism evidence="4">
    <name type="scientific">uncultured Caudovirales phage</name>
    <dbReference type="NCBI Taxonomy" id="2100421"/>
    <lineage>
        <taxon>Viruses</taxon>
        <taxon>Duplodnaviria</taxon>
        <taxon>Heunggongvirae</taxon>
        <taxon>Uroviricota</taxon>
        <taxon>Caudoviricetes</taxon>
        <taxon>Peduoviridae</taxon>
        <taxon>Maltschvirus</taxon>
        <taxon>Maltschvirus maltsch</taxon>
    </lineage>
</organism>
<dbReference type="SMART" id="SM00482">
    <property type="entry name" value="POLAc"/>
    <property type="match status" value="1"/>
</dbReference>
<dbReference type="GO" id="GO:0004527">
    <property type="term" value="F:exonuclease activity"/>
    <property type="evidence" value="ECO:0007669"/>
    <property type="project" value="UniProtKB-KW"/>
</dbReference>
<name>A0A6J5KJ92_9CAUD</name>
<evidence type="ECO:0000256" key="2">
    <source>
        <dbReference type="ARBA" id="ARBA00023109"/>
    </source>
</evidence>
<evidence type="ECO:0000256" key="1">
    <source>
        <dbReference type="ARBA" id="ARBA00022705"/>
    </source>
</evidence>
<sequence>MVKILYLDCETKDPNLRKYGAGWVFKYHYPNYPFTVISVGMILHSGEEVYISVSDMNDLAQLLEIIKNHDTIVCHNALYDLGCLLYLYRHAIDLNKYTVIDTMILAKLYDQHIFEKHMASSPYSLDTLCSVFNLSDKKETSLLTDYAWLSGIYQKARKIAMGRNTFKRPSEKMLKDFCYKDLTVFPSEVLEEYCLQDVRATKSLNEFLLSKMETTDEELKKYSDLLLVCLSCKKNGVRVDLNKAKEIGKSFGQIAEDSMNSLLDIICAKLGSSHYRDINLNSTKQLGPILIELGYSLPLTKLGNPSIGKDWIESQPDNDSLLALLLRYRKALKVNKDFVQKVLKYQDAIPKANRDKDYGWLYPSIKPLGAYHTGRFTSGGGSGCLELSIHQIPRRDEEFGKPLREIFVAHEGEQLVCGDFNGQESRLQVHYASMLACSGTQAIINAWHKDPEMKYHNKVAELTGIDYDSAKMINLALSYGMHNKKLCVKLGLSEREGMALIKKYHQLLPFMQQLQNVTAKTLLKNGYVRTLGSRKLYIDPSYEWQGKVKTQESKALSKLIQGSAADQCIQAMINAYRSGLKVLFSVHDEIVISTKSSFVDLAILKTCMEDTFKLKVPVIADCNIGNSWGEAK</sequence>
<keyword evidence="4" id="KW-0540">Nuclease</keyword>
<dbReference type="PANTHER" id="PTHR10133">
    <property type="entry name" value="DNA POLYMERASE I"/>
    <property type="match status" value="1"/>
</dbReference>
<dbReference type="InterPro" id="IPR036397">
    <property type="entry name" value="RNaseH_sf"/>
</dbReference>
<keyword evidence="1" id="KW-0235">DNA replication</keyword>
<dbReference type="EMBL" id="LR796139">
    <property type="protein sequence ID" value="CAB4120917.1"/>
    <property type="molecule type" value="Genomic_DNA"/>
</dbReference>
<protein>
    <submittedName>
        <fullName evidence="4">PolA DNA polymerase I - 3'-5' exonuclease and polymerase domains</fullName>
    </submittedName>
</protein>
<evidence type="ECO:0000313" key="4">
    <source>
        <dbReference type="EMBL" id="CAB4120917.1"/>
    </source>
</evidence>
<dbReference type="Gene3D" id="1.20.1060.10">
    <property type="entry name" value="Taq DNA Polymerase, Chain T, domain 4"/>
    <property type="match status" value="1"/>
</dbReference>
<accession>A0A6J5KJ92</accession>
<dbReference type="Gene3D" id="3.30.70.370">
    <property type="match status" value="1"/>
</dbReference>
<dbReference type="SUPFAM" id="SSF53098">
    <property type="entry name" value="Ribonuclease H-like"/>
    <property type="match status" value="1"/>
</dbReference>
<proteinExistence type="predicted"/>
<keyword evidence="4" id="KW-0269">Exonuclease</keyword>
<evidence type="ECO:0000259" key="3">
    <source>
        <dbReference type="SMART" id="SM00482"/>
    </source>
</evidence>
<reference evidence="4" key="1">
    <citation type="submission" date="2020-04" db="EMBL/GenBank/DDBJ databases">
        <authorList>
            <person name="Chiriac C."/>
            <person name="Salcher M."/>
            <person name="Ghai R."/>
            <person name="Kavagutti S V."/>
        </authorList>
    </citation>
    <scope>NUCLEOTIDE SEQUENCE</scope>
</reference>
<dbReference type="GO" id="GO:0003887">
    <property type="term" value="F:DNA-directed DNA polymerase activity"/>
    <property type="evidence" value="ECO:0007669"/>
    <property type="project" value="InterPro"/>
</dbReference>
<dbReference type="InterPro" id="IPR001098">
    <property type="entry name" value="DNA-dir_DNA_pol_A_palm_dom"/>
</dbReference>
<dbReference type="PANTHER" id="PTHR10133:SF27">
    <property type="entry name" value="DNA POLYMERASE NU"/>
    <property type="match status" value="1"/>
</dbReference>
<dbReference type="Pfam" id="PF00476">
    <property type="entry name" value="DNA_pol_A"/>
    <property type="match status" value="1"/>
</dbReference>
<dbReference type="GO" id="GO:0039693">
    <property type="term" value="P:viral DNA genome replication"/>
    <property type="evidence" value="ECO:0007669"/>
    <property type="project" value="UniProtKB-KW"/>
</dbReference>
<dbReference type="InterPro" id="IPR012337">
    <property type="entry name" value="RNaseH-like_sf"/>
</dbReference>